<gene>
    <name evidence="2" type="ORF">FN961_17730</name>
</gene>
<keyword evidence="1" id="KW-1133">Transmembrane helix</keyword>
<keyword evidence="3" id="KW-1185">Reference proteome</keyword>
<organism evidence="2 3">
    <name type="scientific">Shewanella hanedai</name>
    <name type="common">Alteromonas hanedai</name>
    <dbReference type="NCBI Taxonomy" id="25"/>
    <lineage>
        <taxon>Bacteria</taxon>
        <taxon>Pseudomonadati</taxon>
        <taxon>Pseudomonadota</taxon>
        <taxon>Gammaproteobacteria</taxon>
        <taxon>Alteromonadales</taxon>
        <taxon>Shewanellaceae</taxon>
        <taxon>Shewanella</taxon>
    </lineage>
</organism>
<name>A0A553JKF2_SHEHA</name>
<keyword evidence="1" id="KW-0812">Transmembrane</keyword>
<evidence type="ECO:0000313" key="3">
    <source>
        <dbReference type="Proteomes" id="UP000318126"/>
    </source>
</evidence>
<dbReference type="OrthoDB" id="6330967at2"/>
<reference evidence="3" key="1">
    <citation type="submission" date="2019-07" db="EMBL/GenBank/DDBJ databases">
        <title>Shewanella sp. YLB-08 draft genomic sequence.</title>
        <authorList>
            <person name="Yu L."/>
        </authorList>
    </citation>
    <scope>NUCLEOTIDE SEQUENCE [LARGE SCALE GENOMIC DNA]</scope>
    <source>
        <strain evidence="3">JCM 20706</strain>
    </source>
</reference>
<protein>
    <submittedName>
        <fullName evidence="2">Uncharacterized protein</fullName>
    </submittedName>
</protein>
<evidence type="ECO:0000256" key="1">
    <source>
        <dbReference type="SAM" id="Phobius"/>
    </source>
</evidence>
<evidence type="ECO:0000313" key="2">
    <source>
        <dbReference type="EMBL" id="TRY12944.1"/>
    </source>
</evidence>
<keyword evidence="1" id="KW-0472">Membrane</keyword>
<dbReference type="AlphaFoldDB" id="A0A553JKF2"/>
<feature type="transmembrane region" description="Helical" evidence="1">
    <location>
        <begin position="44"/>
        <end position="62"/>
    </location>
</feature>
<dbReference type="EMBL" id="VKGK01000024">
    <property type="protein sequence ID" value="TRY12944.1"/>
    <property type="molecule type" value="Genomic_DNA"/>
</dbReference>
<accession>A0A553JKF2</accession>
<proteinExistence type="predicted"/>
<dbReference type="RefSeq" id="WP_144041518.1">
    <property type="nucleotide sequence ID" value="NZ_BMPL01000021.1"/>
</dbReference>
<sequence length="193" mass="21950">MDESKSVIHSEEKNEGKGLQIASLFFAIPVISLTYSAIQNQSLGSLFGAVGFLSVVILLFVMGSFQKKKYNQLGVTPLTLVPSVCTIGTEFSGSIEIGRENFNKVNSLSVSSWKYRKVSDSYRFEKVWESTLTPTIKYNKNNTLLEFSFTIPIGHKPSYKRFFSSNKHHWEISFEFVESMNSIQRRWKIPVQA</sequence>
<feature type="transmembrane region" description="Helical" evidence="1">
    <location>
        <begin position="21"/>
        <end position="38"/>
    </location>
</feature>
<comment type="caution">
    <text evidence="2">The sequence shown here is derived from an EMBL/GenBank/DDBJ whole genome shotgun (WGS) entry which is preliminary data.</text>
</comment>
<dbReference type="Proteomes" id="UP000318126">
    <property type="component" value="Unassembled WGS sequence"/>
</dbReference>